<gene>
    <name evidence="2" type="ORF">J0M35_12165</name>
</gene>
<dbReference type="Proteomes" id="UP000664277">
    <property type="component" value="Unassembled WGS sequence"/>
</dbReference>
<evidence type="ECO:0000259" key="1">
    <source>
        <dbReference type="PROSITE" id="PS50222"/>
    </source>
</evidence>
<comment type="caution">
    <text evidence="2">The sequence shown here is derived from an EMBL/GenBank/DDBJ whole genome shotgun (WGS) entry which is preliminary data.</text>
</comment>
<dbReference type="InterPro" id="IPR011992">
    <property type="entry name" value="EF-hand-dom_pair"/>
</dbReference>
<dbReference type="EMBL" id="JAFLCK010000016">
    <property type="protein sequence ID" value="MBN8661113.1"/>
    <property type="molecule type" value="Genomic_DNA"/>
</dbReference>
<dbReference type="InterPro" id="IPR002048">
    <property type="entry name" value="EF_hand_dom"/>
</dbReference>
<dbReference type="PROSITE" id="PS50222">
    <property type="entry name" value="EF_HAND_2"/>
    <property type="match status" value="1"/>
</dbReference>
<dbReference type="AlphaFoldDB" id="A0A8J7PIQ1"/>
<name>A0A8J7PIQ1_9BACT</name>
<dbReference type="GO" id="GO:0005509">
    <property type="term" value="F:calcium ion binding"/>
    <property type="evidence" value="ECO:0007669"/>
    <property type="project" value="InterPro"/>
</dbReference>
<evidence type="ECO:0000313" key="3">
    <source>
        <dbReference type="Proteomes" id="UP000664277"/>
    </source>
</evidence>
<feature type="domain" description="EF-hand" evidence="1">
    <location>
        <begin position="23"/>
        <end position="58"/>
    </location>
</feature>
<dbReference type="InterPro" id="IPR018247">
    <property type="entry name" value="EF_Hand_1_Ca_BS"/>
</dbReference>
<organism evidence="2 3">
    <name type="scientific">Candidatus Obscuribacter phosphatis</name>
    <dbReference type="NCBI Taxonomy" id="1906157"/>
    <lineage>
        <taxon>Bacteria</taxon>
        <taxon>Bacillati</taxon>
        <taxon>Candidatus Melainabacteria</taxon>
        <taxon>Candidatus Obscuribacterales</taxon>
        <taxon>Candidatus Obscuribacteraceae</taxon>
        <taxon>Candidatus Obscuribacter</taxon>
    </lineage>
</organism>
<reference evidence="2" key="1">
    <citation type="submission" date="2021-02" db="EMBL/GenBank/DDBJ databases">
        <title>Genome-Resolved Metagenomics of a Microbial Community Performing Photosynthetic Biological Nutrient Removal.</title>
        <authorList>
            <person name="Mcdaniel E.A."/>
        </authorList>
    </citation>
    <scope>NUCLEOTIDE SEQUENCE</scope>
    <source>
        <strain evidence="2">UWPOB_OBS1</strain>
    </source>
</reference>
<accession>A0A8J7PIQ1</accession>
<sequence length="106" mass="11788">MQELDDPFQESAASQSAGEVLKQLLDFVLASFNSFDLNKDGFLTRFEIERALQAPERTIKEAAFLQFILVRMNEIAETVQDGSEVLNGEIGISIDDLKTYFAALPG</sequence>
<proteinExistence type="predicted"/>
<evidence type="ECO:0000313" key="2">
    <source>
        <dbReference type="EMBL" id="MBN8661113.1"/>
    </source>
</evidence>
<dbReference type="SUPFAM" id="SSF47473">
    <property type="entry name" value="EF-hand"/>
    <property type="match status" value="1"/>
</dbReference>
<protein>
    <recommendedName>
        <fullName evidence="1">EF-hand domain-containing protein</fullName>
    </recommendedName>
</protein>
<dbReference type="PROSITE" id="PS00018">
    <property type="entry name" value="EF_HAND_1"/>
    <property type="match status" value="1"/>
</dbReference>